<proteinExistence type="predicted"/>
<protein>
    <submittedName>
        <fullName evidence="2">Uncharacterized protein</fullName>
    </submittedName>
</protein>
<feature type="transmembrane region" description="Helical" evidence="1">
    <location>
        <begin position="76"/>
        <end position="96"/>
    </location>
</feature>
<keyword evidence="3" id="KW-1185">Reference proteome</keyword>
<accession>A0AA36H5S7</accession>
<keyword evidence="1" id="KW-1133">Transmembrane helix</keyword>
<evidence type="ECO:0000313" key="3">
    <source>
        <dbReference type="Proteomes" id="UP001176961"/>
    </source>
</evidence>
<dbReference type="Proteomes" id="UP001176961">
    <property type="component" value="Unassembled WGS sequence"/>
</dbReference>
<sequence length="162" mass="19258">MCVFHQFGLVIKIWYDENDKYQDELMFPFNYTRIPLLIIELSATFLLYVATVAVMKTKSGSQQMYMIQSERRFLGQSLLTFLSELIYLYGTFWIGFRYLHLGDAKFNANMNFITRPISIGLTPIYYIMFSKEIRRDVLAMIPCRTRMIHLLRYRVGNKCSRI</sequence>
<comment type="caution">
    <text evidence="2">The sequence shown here is derived from an EMBL/GenBank/DDBJ whole genome shotgun (WGS) entry which is preliminary data.</text>
</comment>
<feature type="transmembrane region" description="Helical" evidence="1">
    <location>
        <begin position="34"/>
        <end position="55"/>
    </location>
</feature>
<name>A0AA36H5S7_CYLNA</name>
<organism evidence="2 3">
    <name type="scientific">Cylicocyclus nassatus</name>
    <name type="common">Nematode worm</name>
    <dbReference type="NCBI Taxonomy" id="53992"/>
    <lineage>
        <taxon>Eukaryota</taxon>
        <taxon>Metazoa</taxon>
        <taxon>Ecdysozoa</taxon>
        <taxon>Nematoda</taxon>
        <taxon>Chromadorea</taxon>
        <taxon>Rhabditida</taxon>
        <taxon>Rhabditina</taxon>
        <taxon>Rhabditomorpha</taxon>
        <taxon>Strongyloidea</taxon>
        <taxon>Strongylidae</taxon>
        <taxon>Cylicocyclus</taxon>
    </lineage>
</organism>
<gene>
    <name evidence="2" type="ORF">CYNAS_LOCUS16182</name>
</gene>
<keyword evidence="1" id="KW-0472">Membrane</keyword>
<dbReference type="EMBL" id="CATQJL010000305">
    <property type="protein sequence ID" value="CAJ0604199.1"/>
    <property type="molecule type" value="Genomic_DNA"/>
</dbReference>
<reference evidence="2" key="1">
    <citation type="submission" date="2023-07" db="EMBL/GenBank/DDBJ databases">
        <authorList>
            <consortium name="CYATHOMIX"/>
        </authorList>
    </citation>
    <scope>NUCLEOTIDE SEQUENCE</scope>
    <source>
        <strain evidence="2">N/A</strain>
    </source>
</reference>
<dbReference type="AlphaFoldDB" id="A0AA36H5S7"/>
<evidence type="ECO:0000256" key="1">
    <source>
        <dbReference type="SAM" id="Phobius"/>
    </source>
</evidence>
<feature type="transmembrane region" description="Helical" evidence="1">
    <location>
        <begin position="108"/>
        <end position="128"/>
    </location>
</feature>
<keyword evidence="1" id="KW-0812">Transmembrane</keyword>
<evidence type="ECO:0000313" key="2">
    <source>
        <dbReference type="EMBL" id="CAJ0604199.1"/>
    </source>
</evidence>